<evidence type="ECO:0000256" key="3">
    <source>
        <dbReference type="ARBA" id="ARBA00022989"/>
    </source>
</evidence>
<evidence type="ECO:0000313" key="7">
    <source>
        <dbReference type="EMBL" id="CAF0923144.1"/>
    </source>
</evidence>
<dbReference type="SUPFAM" id="SSF81321">
    <property type="entry name" value="Family A G protein-coupled receptor-like"/>
    <property type="match status" value="1"/>
</dbReference>
<dbReference type="PANTHER" id="PTHR46641:SF18">
    <property type="entry name" value="G-PROTEIN COUPLED RECEPTORS FAMILY 1 PROFILE DOMAIN-CONTAINING PROTEIN"/>
    <property type="match status" value="1"/>
</dbReference>
<evidence type="ECO:0000259" key="6">
    <source>
        <dbReference type="PROSITE" id="PS50262"/>
    </source>
</evidence>
<accession>A0A814B4K5</accession>
<reference evidence="7" key="1">
    <citation type="submission" date="2021-02" db="EMBL/GenBank/DDBJ databases">
        <authorList>
            <person name="Nowell W R."/>
        </authorList>
    </citation>
    <scope>NUCLEOTIDE SEQUENCE</scope>
</reference>
<dbReference type="InterPro" id="IPR052954">
    <property type="entry name" value="GPCR-Ligand_Int"/>
</dbReference>
<evidence type="ECO:0000256" key="4">
    <source>
        <dbReference type="ARBA" id="ARBA00023136"/>
    </source>
</evidence>
<dbReference type="AlphaFoldDB" id="A0A814B4K5"/>
<protein>
    <recommendedName>
        <fullName evidence="6">G-protein coupled receptors family 1 profile domain-containing protein</fullName>
    </recommendedName>
</protein>
<organism evidence="7 9">
    <name type="scientific">Didymodactylos carnosus</name>
    <dbReference type="NCBI Taxonomy" id="1234261"/>
    <lineage>
        <taxon>Eukaryota</taxon>
        <taxon>Metazoa</taxon>
        <taxon>Spiralia</taxon>
        <taxon>Gnathifera</taxon>
        <taxon>Rotifera</taxon>
        <taxon>Eurotatoria</taxon>
        <taxon>Bdelloidea</taxon>
        <taxon>Philodinida</taxon>
        <taxon>Philodinidae</taxon>
        <taxon>Didymodactylos</taxon>
    </lineage>
</organism>
<keyword evidence="2 5" id="KW-0812">Transmembrane</keyword>
<comment type="subcellular location">
    <subcellularLocation>
        <location evidence="1">Membrane</location>
    </subcellularLocation>
</comment>
<gene>
    <name evidence="7" type="ORF">GPM918_LOCUS9766</name>
    <name evidence="8" type="ORF">SRO942_LOCUS9767</name>
</gene>
<keyword evidence="3 5" id="KW-1133">Transmembrane helix</keyword>
<evidence type="ECO:0000256" key="5">
    <source>
        <dbReference type="SAM" id="Phobius"/>
    </source>
</evidence>
<dbReference type="InterPro" id="IPR000276">
    <property type="entry name" value="GPCR_Rhodpsn"/>
</dbReference>
<keyword evidence="9" id="KW-1185">Reference proteome</keyword>
<dbReference type="PRINTS" id="PR00237">
    <property type="entry name" value="GPCRRHODOPSN"/>
</dbReference>
<feature type="transmembrane region" description="Helical" evidence="5">
    <location>
        <begin position="315"/>
        <end position="335"/>
    </location>
</feature>
<dbReference type="Gene3D" id="1.20.1070.10">
    <property type="entry name" value="Rhodopsin 7-helix transmembrane proteins"/>
    <property type="match status" value="1"/>
</dbReference>
<feature type="transmembrane region" description="Helical" evidence="5">
    <location>
        <begin position="160"/>
        <end position="180"/>
    </location>
</feature>
<dbReference type="OrthoDB" id="10011262at2759"/>
<dbReference type="EMBL" id="CAJOBC010001850">
    <property type="protein sequence ID" value="CAF3702170.1"/>
    <property type="molecule type" value="Genomic_DNA"/>
</dbReference>
<feature type="transmembrane region" description="Helical" evidence="5">
    <location>
        <begin position="114"/>
        <end position="139"/>
    </location>
</feature>
<evidence type="ECO:0000256" key="2">
    <source>
        <dbReference type="ARBA" id="ARBA00022692"/>
    </source>
</evidence>
<dbReference type="InterPro" id="IPR017452">
    <property type="entry name" value="GPCR_Rhodpsn_7TM"/>
</dbReference>
<name>A0A814B4K5_9BILA</name>
<dbReference type="GO" id="GO:0016020">
    <property type="term" value="C:membrane"/>
    <property type="evidence" value="ECO:0007669"/>
    <property type="project" value="UniProtKB-SubCell"/>
</dbReference>
<dbReference type="GO" id="GO:0004930">
    <property type="term" value="F:G protein-coupled receptor activity"/>
    <property type="evidence" value="ECO:0007669"/>
    <property type="project" value="InterPro"/>
</dbReference>
<feature type="transmembrane region" description="Helical" evidence="5">
    <location>
        <begin position="46"/>
        <end position="68"/>
    </location>
</feature>
<dbReference type="Proteomes" id="UP000681722">
    <property type="component" value="Unassembled WGS sequence"/>
</dbReference>
<comment type="caution">
    <text evidence="7">The sequence shown here is derived from an EMBL/GenBank/DDBJ whole genome shotgun (WGS) entry which is preliminary data.</text>
</comment>
<feature type="transmembrane region" description="Helical" evidence="5">
    <location>
        <begin position="80"/>
        <end position="102"/>
    </location>
</feature>
<evidence type="ECO:0000313" key="9">
    <source>
        <dbReference type="Proteomes" id="UP000663829"/>
    </source>
</evidence>
<keyword evidence="4 5" id="KW-0472">Membrane</keyword>
<feature type="domain" description="G-protein coupled receptors family 1 profile" evidence="6">
    <location>
        <begin position="59"/>
        <end position="379"/>
    </location>
</feature>
<feature type="transmembrane region" description="Helical" evidence="5">
    <location>
        <begin position="355"/>
        <end position="382"/>
    </location>
</feature>
<dbReference type="EMBL" id="CAJNOQ010001850">
    <property type="protein sequence ID" value="CAF0923144.1"/>
    <property type="molecule type" value="Genomic_DNA"/>
</dbReference>
<evidence type="ECO:0000313" key="8">
    <source>
        <dbReference type="EMBL" id="CAF3702170.1"/>
    </source>
</evidence>
<dbReference type="Pfam" id="PF00001">
    <property type="entry name" value="7tm_1"/>
    <property type="match status" value="1"/>
</dbReference>
<dbReference type="PANTHER" id="PTHR46641">
    <property type="entry name" value="FMRFAMIDE RECEPTOR-RELATED"/>
    <property type="match status" value="1"/>
</dbReference>
<dbReference type="CDD" id="cd14978">
    <property type="entry name" value="7tmA_FMRFamide_R-like"/>
    <property type="match status" value="1"/>
</dbReference>
<sequence length="601" mass="69452">MTACITSPDDVQFALTYCTTLIHSNDTSAEINSLLLLKRVRTIIKFYIWPLVALFGITGNCLSIIVLTRQRLIRTTTNNYLTALALFDSGYLIFTTILNLGSHPYFENVDLMSILLYLIKPLADCSSNTAVWLIVCFTLERTLAVAKPMYARTLCTIRRTRMAITIVLFSSFLVTLPTFFETKLVRDTPDHLRMNNSTIKKQPHLRIQYKELFNNSLIHRIYVVFICVLIVWLPLLLLCLCNSILIWYVHRFKNYDDFCQANGSTNDENNRHPSILTNKNDYNNRKFSLSSLASSSNSTIQLRRHSRSFVQKRKVTIILIFCLSVAVLLWTPQSLSLTYEIVVQRSSNMTREERILLLIFNNFANLFLCINASIDFILYCFLSDKFARTCKQIICRQCSSHRQLLKHRNRMLSLDRTSLNRGDTCAKIKSQRQQSSNSINNYYLQLYTLYEIGSNLSHQTSHHHRVPRATTMSSLNKNERKIIYRTSATLDKKLLPTSLLKRTFQKKDISLNDSRKLKSNRLLVTQIIDCERTCATLIDKDDGEILRKLCQTIEEKQIPIKQISKHCRSLSLMNIGHTSHHLDTVIAPLRRYRSSGIGVFQ</sequence>
<dbReference type="PROSITE" id="PS50262">
    <property type="entry name" value="G_PROTEIN_RECEP_F1_2"/>
    <property type="match status" value="1"/>
</dbReference>
<dbReference type="Proteomes" id="UP000663829">
    <property type="component" value="Unassembled WGS sequence"/>
</dbReference>
<feature type="transmembrane region" description="Helical" evidence="5">
    <location>
        <begin position="221"/>
        <end position="248"/>
    </location>
</feature>
<proteinExistence type="predicted"/>
<evidence type="ECO:0000256" key="1">
    <source>
        <dbReference type="ARBA" id="ARBA00004370"/>
    </source>
</evidence>